<dbReference type="SMART" id="SM01005">
    <property type="entry name" value="Ala_racemase_C"/>
    <property type="match status" value="1"/>
</dbReference>
<dbReference type="PANTHER" id="PTHR30511:SF0">
    <property type="entry name" value="ALANINE RACEMASE, CATABOLIC-RELATED"/>
    <property type="match status" value="1"/>
</dbReference>
<dbReference type="PANTHER" id="PTHR30511">
    <property type="entry name" value="ALANINE RACEMASE"/>
    <property type="match status" value="1"/>
</dbReference>
<comment type="caution">
    <text evidence="6">The sequence shown here is derived from an EMBL/GenBank/DDBJ whole genome shotgun (WGS) entry which is preliminary data.</text>
</comment>
<dbReference type="InterPro" id="IPR000821">
    <property type="entry name" value="Ala_racemase"/>
</dbReference>
<dbReference type="AlphaFoldDB" id="A0A9D1SN03"/>
<keyword evidence="2 4" id="KW-0663">Pyridoxal phosphate</keyword>
<comment type="cofactor">
    <cofactor evidence="1 4">
        <name>pyridoxal 5'-phosphate</name>
        <dbReference type="ChEBI" id="CHEBI:597326"/>
    </cofactor>
</comment>
<evidence type="ECO:0000256" key="4">
    <source>
        <dbReference type="PIRSR" id="PIRSR600821-50"/>
    </source>
</evidence>
<proteinExistence type="predicted"/>
<sequence length="357" mass="38352">MSRYVIDRKKLDENIETVKKKAGVPVIGVVKGNGYGFGLQNLAKVLQAHGIRFFAVTEVDDIAPLRAVAPAEDILVMRSTCIEEEARRIVEAGCTATVGSPQSAEVLSAAAKKAGVRAKAHVKIDTGLGRYGFLPSEIELLLQVYKTDNIDFTGIYTHFSSAFTNKALTQAQLVLFKDTAEQLRKNGIDPGMMHAANSPALFNASGVTLDAVRIGSAFTGRLITQAATGLHRIGMLEAEIVDVKNVPAGYSVGYNGLFKTTRPTKLAIVPFGHYDGFGIEKATESYTLHTVLRSGKRFLQKEKLFVTVGGKKYPVAGEVGLSHTAIDVTGSDIQPGDIASADISPLFANPLLTRKFI</sequence>
<dbReference type="Pfam" id="PF01168">
    <property type="entry name" value="Ala_racemase_N"/>
    <property type="match status" value="1"/>
</dbReference>
<dbReference type="SUPFAM" id="SSF51419">
    <property type="entry name" value="PLP-binding barrel"/>
    <property type="match status" value="1"/>
</dbReference>
<gene>
    <name evidence="6" type="ORF">IAD23_01480</name>
</gene>
<reference evidence="6" key="1">
    <citation type="submission" date="2020-10" db="EMBL/GenBank/DDBJ databases">
        <authorList>
            <person name="Gilroy R."/>
        </authorList>
    </citation>
    <scope>NUCLEOTIDE SEQUENCE</scope>
    <source>
        <strain evidence="6">CHK176-6737</strain>
    </source>
</reference>
<dbReference type="PRINTS" id="PR00992">
    <property type="entry name" value="ALARACEMASE"/>
</dbReference>
<evidence type="ECO:0000256" key="2">
    <source>
        <dbReference type="ARBA" id="ARBA00022898"/>
    </source>
</evidence>
<evidence type="ECO:0000256" key="1">
    <source>
        <dbReference type="ARBA" id="ARBA00001933"/>
    </source>
</evidence>
<accession>A0A9D1SN03</accession>
<evidence type="ECO:0000259" key="5">
    <source>
        <dbReference type="SMART" id="SM01005"/>
    </source>
</evidence>
<dbReference type="CDD" id="cd00430">
    <property type="entry name" value="PLPDE_III_AR"/>
    <property type="match status" value="1"/>
</dbReference>
<dbReference type="SUPFAM" id="SSF50621">
    <property type="entry name" value="Alanine racemase C-terminal domain-like"/>
    <property type="match status" value="1"/>
</dbReference>
<organism evidence="6 7">
    <name type="scientific">Candidatus Scybalenecus merdavium</name>
    <dbReference type="NCBI Taxonomy" id="2840939"/>
    <lineage>
        <taxon>Bacteria</taxon>
        <taxon>Bacillati</taxon>
        <taxon>Bacillota</taxon>
        <taxon>Clostridia</taxon>
        <taxon>Eubacteriales</taxon>
        <taxon>Oscillospiraceae</taxon>
        <taxon>Oscillospiraceae incertae sedis</taxon>
        <taxon>Candidatus Scybalenecus</taxon>
    </lineage>
</organism>
<dbReference type="GO" id="GO:0006522">
    <property type="term" value="P:alanine metabolic process"/>
    <property type="evidence" value="ECO:0007669"/>
    <property type="project" value="InterPro"/>
</dbReference>
<evidence type="ECO:0000313" key="6">
    <source>
        <dbReference type="EMBL" id="HIU68614.1"/>
    </source>
</evidence>
<reference evidence="6" key="2">
    <citation type="journal article" date="2021" name="PeerJ">
        <title>Extensive microbial diversity within the chicken gut microbiome revealed by metagenomics and culture.</title>
        <authorList>
            <person name="Gilroy R."/>
            <person name="Ravi A."/>
            <person name="Getino M."/>
            <person name="Pursley I."/>
            <person name="Horton D.L."/>
            <person name="Alikhan N.F."/>
            <person name="Baker D."/>
            <person name="Gharbi K."/>
            <person name="Hall N."/>
            <person name="Watson M."/>
            <person name="Adriaenssens E.M."/>
            <person name="Foster-Nyarko E."/>
            <person name="Jarju S."/>
            <person name="Secka A."/>
            <person name="Antonio M."/>
            <person name="Oren A."/>
            <person name="Chaudhuri R.R."/>
            <person name="La Ragione R."/>
            <person name="Hildebrand F."/>
            <person name="Pallen M.J."/>
        </authorList>
    </citation>
    <scope>NUCLEOTIDE SEQUENCE</scope>
    <source>
        <strain evidence="6">CHK176-6737</strain>
    </source>
</reference>
<feature type="modified residue" description="N6-(pyridoxal phosphate)lysine" evidence="4">
    <location>
        <position position="31"/>
    </location>
</feature>
<name>A0A9D1SN03_9FIRM</name>
<dbReference type="InterPro" id="IPR029066">
    <property type="entry name" value="PLP-binding_barrel"/>
</dbReference>
<dbReference type="Gene3D" id="3.20.20.10">
    <property type="entry name" value="Alanine racemase"/>
    <property type="match status" value="1"/>
</dbReference>
<dbReference type="GO" id="GO:0008784">
    <property type="term" value="F:alanine racemase activity"/>
    <property type="evidence" value="ECO:0007669"/>
    <property type="project" value="InterPro"/>
</dbReference>
<dbReference type="InterPro" id="IPR011079">
    <property type="entry name" value="Ala_racemase_C"/>
</dbReference>
<dbReference type="InterPro" id="IPR001608">
    <property type="entry name" value="Ala_racemase_N"/>
</dbReference>
<dbReference type="GO" id="GO:0005829">
    <property type="term" value="C:cytosol"/>
    <property type="evidence" value="ECO:0007669"/>
    <property type="project" value="TreeGrafter"/>
</dbReference>
<dbReference type="Gene3D" id="2.40.37.10">
    <property type="entry name" value="Lyase, Ornithine Decarboxylase, Chain A, domain 1"/>
    <property type="match status" value="1"/>
</dbReference>
<dbReference type="Proteomes" id="UP000824125">
    <property type="component" value="Unassembled WGS sequence"/>
</dbReference>
<protein>
    <submittedName>
        <fullName evidence="6">Alanine racemase</fullName>
    </submittedName>
</protein>
<dbReference type="EMBL" id="DVNM01000007">
    <property type="protein sequence ID" value="HIU68614.1"/>
    <property type="molecule type" value="Genomic_DNA"/>
</dbReference>
<feature type="domain" description="Alanine racemase C-terminal" evidence="5">
    <location>
        <begin position="233"/>
        <end position="357"/>
    </location>
</feature>
<evidence type="ECO:0000313" key="7">
    <source>
        <dbReference type="Proteomes" id="UP000824125"/>
    </source>
</evidence>
<dbReference type="Pfam" id="PF00842">
    <property type="entry name" value="Ala_racemase_C"/>
    <property type="match status" value="1"/>
</dbReference>
<dbReference type="InterPro" id="IPR009006">
    <property type="entry name" value="Ala_racemase/Decarboxylase_C"/>
</dbReference>
<dbReference type="GO" id="GO:0030170">
    <property type="term" value="F:pyridoxal phosphate binding"/>
    <property type="evidence" value="ECO:0007669"/>
    <property type="project" value="TreeGrafter"/>
</dbReference>
<evidence type="ECO:0000256" key="3">
    <source>
        <dbReference type="ARBA" id="ARBA00023235"/>
    </source>
</evidence>
<keyword evidence="3" id="KW-0413">Isomerase</keyword>